<accession>A0A9J6A7L5</accession>
<evidence type="ECO:0000313" key="4">
    <source>
        <dbReference type="Proteomes" id="UP000824120"/>
    </source>
</evidence>
<sequence>MAPPNTWYGGLGQTTLAQMIFNDQRAFPSQIWICVSEDFNEKRLIEEIEEFIEEIEVKSDNTYFKMHDLIHDLATSLFLVSASSNNIHEINVGDYSHSMSVGFIELVPSYSSPSLLKKFVSLRALHLSNSELEQLPYSIGDLRYKYLAGNTVMKASKFADSCSVVYCHSPCCLPKRTTKLGSLRNLLIHGCDELTSMPPRIGFLTCLKTLSRFSVGIRKKGYKLGELQDLKLYGSIPITHLERVKNHTDAKEANLFAKGNLHSLSMIWNEPDR</sequence>
<dbReference type="Pfam" id="PF25019">
    <property type="entry name" value="LRR_R13L1-DRL21"/>
    <property type="match status" value="1"/>
</dbReference>
<dbReference type="InterPro" id="IPR032675">
    <property type="entry name" value="LRR_dom_sf"/>
</dbReference>
<dbReference type="InterPro" id="IPR056789">
    <property type="entry name" value="LRR_R13L1-DRL21"/>
</dbReference>
<gene>
    <name evidence="3" type="ORF">H5410_005501</name>
</gene>
<dbReference type="InterPro" id="IPR002182">
    <property type="entry name" value="NB-ARC"/>
</dbReference>
<proteinExistence type="predicted"/>
<dbReference type="EMBL" id="JACXVP010000002">
    <property type="protein sequence ID" value="KAG5620283.1"/>
    <property type="molecule type" value="Genomic_DNA"/>
</dbReference>
<evidence type="ECO:0000313" key="3">
    <source>
        <dbReference type="EMBL" id="KAG5620283.1"/>
    </source>
</evidence>
<dbReference type="AlphaFoldDB" id="A0A9J6A7L5"/>
<dbReference type="Proteomes" id="UP000824120">
    <property type="component" value="Chromosome 2"/>
</dbReference>
<dbReference type="Pfam" id="PF00931">
    <property type="entry name" value="NB-ARC"/>
    <property type="match status" value="1"/>
</dbReference>
<keyword evidence="4" id="KW-1185">Reference proteome</keyword>
<comment type="caution">
    <text evidence="3">The sequence shown here is derived from an EMBL/GenBank/DDBJ whole genome shotgun (WGS) entry which is preliminary data.</text>
</comment>
<name>A0A9J6A7L5_SOLCO</name>
<dbReference type="Gene3D" id="3.40.50.300">
    <property type="entry name" value="P-loop containing nucleotide triphosphate hydrolases"/>
    <property type="match status" value="1"/>
</dbReference>
<dbReference type="Gene3D" id="3.80.10.10">
    <property type="entry name" value="Ribonuclease Inhibitor"/>
    <property type="match status" value="1"/>
</dbReference>
<dbReference type="GO" id="GO:0043531">
    <property type="term" value="F:ADP binding"/>
    <property type="evidence" value="ECO:0007669"/>
    <property type="project" value="InterPro"/>
</dbReference>
<feature type="domain" description="R13L1/DRL21-like LRR repeat region" evidence="2">
    <location>
        <begin position="224"/>
        <end position="271"/>
    </location>
</feature>
<protein>
    <submittedName>
        <fullName evidence="3">Uncharacterized protein</fullName>
    </submittedName>
</protein>
<dbReference type="PANTHER" id="PTHR47186">
    <property type="entry name" value="LEUCINE-RICH REPEAT-CONTAINING PROTEIN 57"/>
    <property type="match status" value="1"/>
</dbReference>
<organism evidence="3 4">
    <name type="scientific">Solanum commersonii</name>
    <name type="common">Commerson's wild potato</name>
    <name type="synonym">Commerson's nightshade</name>
    <dbReference type="NCBI Taxonomy" id="4109"/>
    <lineage>
        <taxon>Eukaryota</taxon>
        <taxon>Viridiplantae</taxon>
        <taxon>Streptophyta</taxon>
        <taxon>Embryophyta</taxon>
        <taxon>Tracheophyta</taxon>
        <taxon>Spermatophyta</taxon>
        <taxon>Magnoliopsida</taxon>
        <taxon>eudicotyledons</taxon>
        <taxon>Gunneridae</taxon>
        <taxon>Pentapetalae</taxon>
        <taxon>asterids</taxon>
        <taxon>lamiids</taxon>
        <taxon>Solanales</taxon>
        <taxon>Solanaceae</taxon>
        <taxon>Solanoideae</taxon>
        <taxon>Solaneae</taxon>
        <taxon>Solanum</taxon>
    </lineage>
</organism>
<evidence type="ECO:0000259" key="1">
    <source>
        <dbReference type="Pfam" id="PF00931"/>
    </source>
</evidence>
<dbReference type="SUPFAM" id="SSF52058">
    <property type="entry name" value="L domain-like"/>
    <property type="match status" value="1"/>
</dbReference>
<dbReference type="SUPFAM" id="SSF52540">
    <property type="entry name" value="P-loop containing nucleoside triphosphate hydrolases"/>
    <property type="match status" value="1"/>
</dbReference>
<feature type="domain" description="NB-ARC" evidence="1">
    <location>
        <begin position="9"/>
        <end position="62"/>
    </location>
</feature>
<reference evidence="3 4" key="1">
    <citation type="submission" date="2020-09" db="EMBL/GenBank/DDBJ databases">
        <title>De no assembly of potato wild relative species, Solanum commersonii.</title>
        <authorList>
            <person name="Cho K."/>
        </authorList>
    </citation>
    <scope>NUCLEOTIDE SEQUENCE [LARGE SCALE GENOMIC DNA]</scope>
    <source>
        <strain evidence="3">LZ3.2</strain>
        <tissue evidence="3">Leaf</tissue>
    </source>
</reference>
<dbReference type="PANTHER" id="PTHR47186:SF13">
    <property type="entry name" value="DISEASE RESISTANCE PROTEIN RGA3"/>
    <property type="match status" value="1"/>
</dbReference>
<dbReference type="InterPro" id="IPR027417">
    <property type="entry name" value="P-loop_NTPase"/>
</dbReference>
<evidence type="ECO:0000259" key="2">
    <source>
        <dbReference type="Pfam" id="PF25019"/>
    </source>
</evidence>
<dbReference type="OrthoDB" id="773208at2759"/>